<dbReference type="EMBL" id="JBGMDY010000005">
    <property type="protein sequence ID" value="KAL2334611.1"/>
    <property type="molecule type" value="Genomic_DNA"/>
</dbReference>
<dbReference type="Proteomes" id="UP001603857">
    <property type="component" value="Unassembled WGS sequence"/>
</dbReference>
<keyword evidence="4 6" id="KW-1133">Transmembrane helix</keyword>
<evidence type="ECO:0000259" key="7">
    <source>
        <dbReference type="Pfam" id="PF00909"/>
    </source>
</evidence>
<comment type="similarity">
    <text evidence="2">Belongs to the ammonia transporter channel (TC 1.A.11.2) family.</text>
</comment>
<evidence type="ECO:0000313" key="8">
    <source>
        <dbReference type="EMBL" id="KAL2334611.1"/>
    </source>
</evidence>
<dbReference type="InterPro" id="IPR029020">
    <property type="entry name" value="Ammonium/urea_transptr"/>
</dbReference>
<evidence type="ECO:0000256" key="6">
    <source>
        <dbReference type="SAM" id="Phobius"/>
    </source>
</evidence>
<keyword evidence="9" id="KW-1185">Reference proteome</keyword>
<keyword evidence="5 6" id="KW-0472">Membrane</keyword>
<evidence type="ECO:0000256" key="5">
    <source>
        <dbReference type="ARBA" id="ARBA00023136"/>
    </source>
</evidence>
<evidence type="ECO:0000256" key="2">
    <source>
        <dbReference type="ARBA" id="ARBA00005887"/>
    </source>
</evidence>
<keyword evidence="3 6" id="KW-0812">Transmembrane</keyword>
<evidence type="ECO:0000256" key="4">
    <source>
        <dbReference type="ARBA" id="ARBA00022989"/>
    </source>
</evidence>
<feature type="transmembrane region" description="Helical" evidence="6">
    <location>
        <begin position="115"/>
        <end position="135"/>
    </location>
</feature>
<evidence type="ECO:0000313" key="9">
    <source>
        <dbReference type="Proteomes" id="UP001603857"/>
    </source>
</evidence>
<dbReference type="PANTHER" id="PTHR43029:SF28">
    <property type="entry name" value="AMMONIUM TRANSPORTER 2 MEMBER 4"/>
    <property type="match status" value="1"/>
</dbReference>
<sequence>MNNPFWARGIDVLGYSLNALRFSILVSKMQIRVGGRWRGRWGLGGCGGSRRRARRSSRGTQRVSEVMWRQAKGHPLLVGTEVKGDGGEMRGRRSNWEPQAYWVGPQCEKEKEMRWNNMITVLASVGLVWMGWSGFNGEGLFAASTMASLAILNTHVCRTASVMVWVLLNTLYFGKPTMFVHHRPSFTSRKRGFKTYFLNRLKNNRFKK</sequence>
<dbReference type="PANTHER" id="PTHR43029">
    <property type="entry name" value="AMMONIUM TRANSPORTER MEP2"/>
    <property type="match status" value="1"/>
</dbReference>
<feature type="domain" description="Ammonium transporter AmtB-like" evidence="7">
    <location>
        <begin position="104"/>
        <end position="180"/>
    </location>
</feature>
<comment type="subcellular location">
    <subcellularLocation>
        <location evidence="1">Membrane</location>
        <topology evidence="1">Multi-pass membrane protein</topology>
    </subcellularLocation>
</comment>
<dbReference type="GO" id="GO:0016020">
    <property type="term" value="C:membrane"/>
    <property type="evidence" value="ECO:0007669"/>
    <property type="project" value="UniProtKB-SubCell"/>
</dbReference>
<comment type="caution">
    <text evidence="8">The sequence shown here is derived from an EMBL/GenBank/DDBJ whole genome shotgun (WGS) entry which is preliminary data.</text>
</comment>
<evidence type="ECO:0000256" key="3">
    <source>
        <dbReference type="ARBA" id="ARBA00022692"/>
    </source>
</evidence>
<gene>
    <name evidence="8" type="ORF">Fmac_015824</name>
</gene>
<dbReference type="InterPro" id="IPR001905">
    <property type="entry name" value="Ammonium_transpt"/>
</dbReference>
<dbReference type="InterPro" id="IPR024041">
    <property type="entry name" value="NH4_transpt_AmtB-like_dom"/>
</dbReference>
<dbReference type="SUPFAM" id="SSF111352">
    <property type="entry name" value="Ammonium transporter"/>
    <property type="match status" value="1"/>
</dbReference>
<protein>
    <recommendedName>
        <fullName evidence="7">Ammonium transporter AmtB-like domain-containing protein</fullName>
    </recommendedName>
</protein>
<evidence type="ECO:0000256" key="1">
    <source>
        <dbReference type="ARBA" id="ARBA00004141"/>
    </source>
</evidence>
<accession>A0ABD1MFQ5</accession>
<proteinExistence type="inferred from homology"/>
<dbReference type="Gene3D" id="1.10.3430.10">
    <property type="entry name" value="Ammonium transporter AmtB like domains"/>
    <property type="match status" value="1"/>
</dbReference>
<dbReference type="AlphaFoldDB" id="A0ABD1MFQ5"/>
<dbReference type="Pfam" id="PF00909">
    <property type="entry name" value="Ammonium_transp"/>
    <property type="match status" value="1"/>
</dbReference>
<reference evidence="8 9" key="1">
    <citation type="submission" date="2024-08" db="EMBL/GenBank/DDBJ databases">
        <title>Insights into the chromosomal genome structure of Flemingia macrophylla.</title>
        <authorList>
            <person name="Ding Y."/>
            <person name="Zhao Y."/>
            <person name="Bi W."/>
            <person name="Wu M."/>
            <person name="Zhao G."/>
            <person name="Gong Y."/>
            <person name="Li W."/>
            <person name="Zhang P."/>
        </authorList>
    </citation>
    <scope>NUCLEOTIDE SEQUENCE [LARGE SCALE GENOMIC DNA]</scope>
    <source>
        <strain evidence="8">DYQJB</strain>
        <tissue evidence="8">Leaf</tissue>
    </source>
</reference>
<feature type="transmembrane region" description="Helical" evidence="6">
    <location>
        <begin position="141"/>
        <end position="168"/>
    </location>
</feature>
<organism evidence="8 9">
    <name type="scientific">Flemingia macrophylla</name>
    <dbReference type="NCBI Taxonomy" id="520843"/>
    <lineage>
        <taxon>Eukaryota</taxon>
        <taxon>Viridiplantae</taxon>
        <taxon>Streptophyta</taxon>
        <taxon>Embryophyta</taxon>
        <taxon>Tracheophyta</taxon>
        <taxon>Spermatophyta</taxon>
        <taxon>Magnoliopsida</taxon>
        <taxon>eudicotyledons</taxon>
        <taxon>Gunneridae</taxon>
        <taxon>Pentapetalae</taxon>
        <taxon>rosids</taxon>
        <taxon>fabids</taxon>
        <taxon>Fabales</taxon>
        <taxon>Fabaceae</taxon>
        <taxon>Papilionoideae</taxon>
        <taxon>50 kb inversion clade</taxon>
        <taxon>NPAAA clade</taxon>
        <taxon>indigoferoid/millettioid clade</taxon>
        <taxon>Phaseoleae</taxon>
        <taxon>Flemingia</taxon>
    </lineage>
</organism>
<name>A0ABD1MFQ5_9FABA</name>